<name>I0A2D1_FERFK</name>
<evidence type="ECO:0000313" key="2">
    <source>
        <dbReference type="EMBL" id="AFH43138.1"/>
    </source>
</evidence>
<protein>
    <submittedName>
        <fullName evidence="2">Uncharacterized protein</fullName>
    </submittedName>
</protein>
<evidence type="ECO:0000256" key="1">
    <source>
        <dbReference type="SAM" id="MobiDB-lite"/>
    </source>
</evidence>
<dbReference type="EMBL" id="CP003423">
    <property type="protein sequence ID" value="AFH43138.1"/>
    <property type="molecule type" value="Genomic_DNA"/>
</dbReference>
<feature type="region of interest" description="Disordered" evidence="1">
    <location>
        <begin position="72"/>
        <end position="95"/>
    </location>
</feature>
<organism evidence="2 3">
    <name type="scientific">Fervidicoccus fontis (strain DSM 19380 / JCM 18336 / VKM B-2539 / Kam940)</name>
    <dbReference type="NCBI Taxonomy" id="1163730"/>
    <lineage>
        <taxon>Archaea</taxon>
        <taxon>Thermoproteota</taxon>
        <taxon>Thermoprotei</taxon>
        <taxon>Fervidicoccales</taxon>
        <taxon>Fervidicoccaceae</taxon>
        <taxon>Fervidicoccus</taxon>
    </lineage>
</organism>
<accession>I0A2D1</accession>
<proteinExistence type="predicted"/>
<keyword evidence="3" id="KW-1185">Reference proteome</keyword>
<evidence type="ECO:0000313" key="3">
    <source>
        <dbReference type="Proteomes" id="UP000007391"/>
    </source>
</evidence>
<gene>
    <name evidence="2" type="ordered locus">FFONT_1150</name>
</gene>
<dbReference type="HOGENOM" id="CLU_2366080_0_0_2"/>
<reference evidence="3" key="1">
    <citation type="submission" date="2012-03" db="EMBL/GenBank/DDBJ databases">
        <title>Fervidicoccus fontis complete genome analysis confirms its distinct phylogenetic position and predicts its environmental function.</title>
        <authorList>
            <person name="Lebedinsky A.V."/>
            <person name="Mardanov A.V."/>
            <person name="Gumerov V.M."/>
            <person name="Beletsky A.V."/>
            <person name="Kublanov I.V."/>
            <person name="Perevalova A.A."/>
            <person name="Bonch-Osmolovskaya E.A."/>
            <person name="Ravin N.V."/>
            <person name="Skryabin K.G."/>
        </authorList>
    </citation>
    <scope>NUCLEOTIDE SEQUENCE [LARGE SCALE GENOMIC DNA]</scope>
    <source>
        <strain evidence="3">DSM 19380 / VKM B-2539 / Kam940</strain>
    </source>
</reference>
<dbReference type="KEGG" id="ffo:FFONT_1150"/>
<reference evidence="2 3" key="2">
    <citation type="journal article" date="2014" name="Extremophiles">
        <title>Analysis of the complete genome of Fervidococcus fontis confirms the distinct phylogenetic position of the order Fervidicoccales and suggests its environmental function.</title>
        <authorList>
            <person name="Lebedinsky A.V."/>
            <person name="Mardanov A.V."/>
            <person name="Kublanov I.V."/>
            <person name="Gumerov V.M."/>
            <person name="Beletsky A.V."/>
            <person name="Perevalova A.A."/>
            <person name="Bidzhieva S.Kh."/>
            <person name="Bonch-Osmolovskaya E.A."/>
            <person name="Skryabin K.G."/>
            <person name="Ravin N.V."/>
        </authorList>
    </citation>
    <scope>NUCLEOTIDE SEQUENCE [LARGE SCALE GENOMIC DNA]</scope>
    <source>
        <strain evidence="3">DSM 19380 / VKM B-2539 / Kam940</strain>
    </source>
</reference>
<dbReference type="Proteomes" id="UP000007391">
    <property type="component" value="Chromosome"/>
</dbReference>
<sequence length="95" mass="10839">MKLTLGQNSIKDEIIESIISAGLLEDLISYLSKNGIDIDGIKKITDIDEEVLLKYAKEKGLLFESDPSQVLEKTDEYEDIEPYEQRPKTPPKNKR</sequence>
<dbReference type="eggNOG" id="arCOG08857">
    <property type="taxonomic scope" value="Archaea"/>
</dbReference>
<dbReference type="AlphaFoldDB" id="I0A2D1"/>
<dbReference type="InParanoid" id="I0A2D1"/>
<dbReference type="STRING" id="1163730.FFONT_1150"/>